<dbReference type="SUPFAM" id="SSF55681">
    <property type="entry name" value="Class II aaRS and biotin synthetases"/>
    <property type="match status" value="1"/>
</dbReference>
<evidence type="ECO:0000256" key="9">
    <source>
        <dbReference type="ARBA" id="ARBA00047671"/>
    </source>
</evidence>
<proteinExistence type="inferred from homology"/>
<dbReference type="GO" id="GO:0002161">
    <property type="term" value="F:aminoacyl-tRNA deacylase activity"/>
    <property type="evidence" value="ECO:0007669"/>
    <property type="project" value="InterPro"/>
</dbReference>
<accession>A0A7X2N3X8</accession>
<keyword evidence="8 10" id="KW-0030">Aminoacyl-tRNA synthetase</keyword>
<dbReference type="GO" id="GO:0005829">
    <property type="term" value="C:cytosol"/>
    <property type="evidence" value="ECO:0007669"/>
    <property type="project" value="TreeGrafter"/>
</dbReference>
<comment type="function">
    <text evidence="10">Catalyzes the attachment of proline to tRNA(Pro) in a two-step reaction: proline is first activated by ATP to form Pro-AMP and then transferred to the acceptor end of tRNA(Pro). As ProRS can inadvertently accommodate and process non-cognate amino acids such as alanine and cysteine, to avoid such errors it has two additional distinct editing activities against alanine. One activity is designated as 'pretransfer' editing and involves the tRNA(Pro)-independent hydrolysis of activated Ala-AMP. The other activity is designated 'posttransfer' editing and involves deacylation of mischarged Ala-tRNA(Pro). The misacylated Cys-tRNA(Pro) is not edited by ProRS.</text>
</comment>
<dbReference type="PANTHER" id="PTHR42753:SF2">
    <property type="entry name" value="PROLINE--TRNA LIGASE"/>
    <property type="match status" value="1"/>
</dbReference>
<dbReference type="RefSeq" id="WP_154460776.1">
    <property type="nucleotide sequence ID" value="NZ_VUMM01000017.1"/>
</dbReference>
<dbReference type="Pfam" id="PF04073">
    <property type="entry name" value="tRNA_edit"/>
    <property type="match status" value="1"/>
</dbReference>
<dbReference type="Gene3D" id="3.30.930.10">
    <property type="entry name" value="Bira Bifunctional Protein, Domain 2"/>
    <property type="match status" value="2"/>
</dbReference>
<comment type="catalytic activity">
    <reaction evidence="9 10">
        <text>tRNA(Pro) + L-proline + ATP = L-prolyl-tRNA(Pro) + AMP + diphosphate</text>
        <dbReference type="Rhea" id="RHEA:14305"/>
        <dbReference type="Rhea" id="RHEA-COMP:9700"/>
        <dbReference type="Rhea" id="RHEA-COMP:9702"/>
        <dbReference type="ChEBI" id="CHEBI:30616"/>
        <dbReference type="ChEBI" id="CHEBI:33019"/>
        <dbReference type="ChEBI" id="CHEBI:60039"/>
        <dbReference type="ChEBI" id="CHEBI:78442"/>
        <dbReference type="ChEBI" id="CHEBI:78532"/>
        <dbReference type="ChEBI" id="CHEBI:456215"/>
        <dbReference type="EC" id="6.1.1.15"/>
    </reaction>
</comment>
<dbReference type="Pfam" id="PF00587">
    <property type="entry name" value="tRNA-synt_2b"/>
    <property type="match status" value="1"/>
</dbReference>
<dbReference type="Gene3D" id="3.90.960.10">
    <property type="entry name" value="YbaK/aminoacyl-tRNA synthetase-associated domain"/>
    <property type="match status" value="1"/>
</dbReference>
<dbReference type="InterPro" id="IPR023717">
    <property type="entry name" value="Pro-tRNA-Synthase_IIa_type1"/>
</dbReference>
<dbReference type="NCBIfam" id="TIGR00409">
    <property type="entry name" value="proS_fam_II"/>
    <property type="match status" value="1"/>
</dbReference>
<dbReference type="EC" id="6.1.1.15" evidence="10"/>
<comment type="similarity">
    <text evidence="10">Belongs to the class-II aminoacyl-tRNA synthetase family. ProS type 1 subfamily.</text>
</comment>
<feature type="domain" description="Aminoacyl-transfer RNA synthetases class-II family profile" evidence="11">
    <location>
        <begin position="38"/>
        <end position="462"/>
    </location>
</feature>
<evidence type="ECO:0000259" key="11">
    <source>
        <dbReference type="PROSITE" id="PS50862"/>
    </source>
</evidence>
<dbReference type="InterPro" id="IPR050062">
    <property type="entry name" value="Pro-tRNA_synthetase"/>
</dbReference>
<evidence type="ECO:0000313" key="12">
    <source>
        <dbReference type="EMBL" id="MSS01991.1"/>
    </source>
</evidence>
<dbReference type="InterPro" id="IPR036754">
    <property type="entry name" value="YbaK/aa-tRNA-synt-asso_dom_sf"/>
</dbReference>
<dbReference type="SUPFAM" id="SSF55826">
    <property type="entry name" value="YbaK/ProRS associated domain"/>
    <property type="match status" value="1"/>
</dbReference>
<dbReference type="NCBIfam" id="NF006625">
    <property type="entry name" value="PRK09194.1"/>
    <property type="match status" value="1"/>
</dbReference>
<dbReference type="SUPFAM" id="SSF52954">
    <property type="entry name" value="Class II aaRS ABD-related"/>
    <property type="match status" value="1"/>
</dbReference>
<sequence length="563" mass="64569">MKLSKSFFYTLRENAKDEDSISSNLLVRSGMIKKTSNGIYMIMPMGKKVLSKIENIIREEMDAKEAQELLMPALIPEDVYIQSGRREAFGSNMFSLNDRYDKRYVLGPTHEELFTLAASMNGKSYKDFPYNLYQIQTKYRDETRPRYGLIRVREFIMKDAYSFDIDSNGLDESYVKMYDAYCRIFDRLRLNYKIVKADTGAMGGLLSEEYQAISQIGEDVVVGCQNCDFSSNLEITEVLDVMEDDPAQMLEKEVVYTPDAKTIEEVAAFFGKSTKDFVKTLVYSVDGKTYAFCIPGNRELNETKVLKALHANEMELASFEEVERVTHAKVGFAGPVGIDCPVYMDRQITHMKNFIVGANKSDHHMINVNCKDFEPVSILDLCQVQEGDICPKCHKKLIFDHGIEVGNLFKLGTKYSKTMNLYYTDQNNQLQPVWMGCYGIGLERCMAAVVEQHHDEAGIIWPEEIAPFKVAIVQISDKDENQCKVASEMYDYCISKGYDVLYDDRKERPGVKFKDMELIGIPYRFTVGRKASEGIVEFVSRYDNEKKEMTIPEALQFLDEKYK</sequence>
<comment type="subcellular location">
    <subcellularLocation>
        <location evidence="1 10">Cytoplasm</location>
    </subcellularLocation>
</comment>
<evidence type="ECO:0000313" key="13">
    <source>
        <dbReference type="Proteomes" id="UP000470082"/>
    </source>
</evidence>
<evidence type="ECO:0000256" key="6">
    <source>
        <dbReference type="ARBA" id="ARBA00022840"/>
    </source>
</evidence>
<dbReference type="InterPro" id="IPR006195">
    <property type="entry name" value="aa-tRNA-synth_II"/>
</dbReference>
<dbReference type="PROSITE" id="PS50862">
    <property type="entry name" value="AA_TRNA_LIGASE_II"/>
    <property type="match status" value="1"/>
</dbReference>
<dbReference type="CDD" id="cd04334">
    <property type="entry name" value="ProRS-INS"/>
    <property type="match status" value="1"/>
</dbReference>
<protein>
    <recommendedName>
        <fullName evidence="10">Proline--tRNA ligase</fullName>
        <ecNumber evidence="10">6.1.1.15</ecNumber>
    </recommendedName>
    <alternativeName>
        <fullName evidence="10">Prolyl-tRNA synthetase</fullName>
        <shortName evidence="10">ProRS</shortName>
    </alternativeName>
</protein>
<evidence type="ECO:0000256" key="10">
    <source>
        <dbReference type="HAMAP-Rule" id="MF_01569"/>
    </source>
</evidence>
<comment type="domain">
    <text evidence="10">Consists of three domains: the N-terminal catalytic domain, the editing domain and the C-terminal anticodon-binding domain.</text>
</comment>
<keyword evidence="5 10" id="KW-0547">Nucleotide-binding</keyword>
<dbReference type="InterPro" id="IPR002316">
    <property type="entry name" value="Pro-tRNA-ligase_IIa"/>
</dbReference>
<dbReference type="InterPro" id="IPR004500">
    <property type="entry name" value="Pro-tRNA-synth_IIa_bac-type"/>
</dbReference>
<evidence type="ECO:0000256" key="7">
    <source>
        <dbReference type="ARBA" id="ARBA00022917"/>
    </source>
</evidence>
<dbReference type="PRINTS" id="PR01046">
    <property type="entry name" value="TRNASYNTHPRO"/>
</dbReference>
<dbReference type="GO" id="GO:0016740">
    <property type="term" value="F:transferase activity"/>
    <property type="evidence" value="ECO:0007669"/>
    <property type="project" value="UniProtKB-ARBA"/>
</dbReference>
<keyword evidence="4 10" id="KW-0436">Ligase</keyword>
<evidence type="ECO:0000256" key="5">
    <source>
        <dbReference type="ARBA" id="ARBA00022741"/>
    </source>
</evidence>
<keyword evidence="7 10" id="KW-0648">Protein biosynthesis</keyword>
<dbReference type="InterPro" id="IPR004154">
    <property type="entry name" value="Anticodon-bd"/>
</dbReference>
<dbReference type="PANTHER" id="PTHR42753">
    <property type="entry name" value="MITOCHONDRIAL RIBOSOME PROTEIN L39/PROLYL-TRNA LIGASE FAMILY MEMBER"/>
    <property type="match status" value="1"/>
</dbReference>
<comment type="caution">
    <text evidence="12">The sequence shown here is derived from an EMBL/GenBank/DDBJ whole genome shotgun (WGS) entry which is preliminary data.</text>
</comment>
<keyword evidence="13" id="KW-1185">Reference proteome</keyword>
<keyword evidence="3 10" id="KW-0963">Cytoplasm</keyword>
<dbReference type="InterPro" id="IPR007214">
    <property type="entry name" value="YbaK/aa-tRNA-synth-assoc-dom"/>
</dbReference>
<keyword evidence="6 10" id="KW-0067">ATP-binding</keyword>
<dbReference type="InterPro" id="IPR044140">
    <property type="entry name" value="ProRS_anticodon_short"/>
</dbReference>
<gene>
    <name evidence="10" type="primary">proS</name>
    <name evidence="12" type="ORF">FYJ50_07790</name>
</gene>
<organism evidence="12 13">
    <name type="scientific">Floccifex porci</name>
    <dbReference type="NCBI Taxonomy" id="2606629"/>
    <lineage>
        <taxon>Bacteria</taxon>
        <taxon>Bacillati</taxon>
        <taxon>Bacillota</taxon>
        <taxon>Erysipelotrichia</taxon>
        <taxon>Erysipelotrichales</taxon>
        <taxon>Erysipelotrichaceae</taxon>
        <taxon>Floccifex</taxon>
    </lineage>
</organism>
<evidence type="ECO:0000256" key="1">
    <source>
        <dbReference type="ARBA" id="ARBA00004496"/>
    </source>
</evidence>
<dbReference type="InterPro" id="IPR045864">
    <property type="entry name" value="aa-tRNA-synth_II/BPL/LPL"/>
</dbReference>
<dbReference type="GO" id="GO:0005524">
    <property type="term" value="F:ATP binding"/>
    <property type="evidence" value="ECO:0007669"/>
    <property type="project" value="UniProtKB-UniRule"/>
</dbReference>
<dbReference type="Gene3D" id="3.40.50.800">
    <property type="entry name" value="Anticodon-binding domain"/>
    <property type="match status" value="1"/>
</dbReference>
<dbReference type="CDD" id="cd00861">
    <property type="entry name" value="ProRS_anticodon_short"/>
    <property type="match status" value="1"/>
</dbReference>
<dbReference type="GO" id="GO:0004827">
    <property type="term" value="F:proline-tRNA ligase activity"/>
    <property type="evidence" value="ECO:0007669"/>
    <property type="project" value="UniProtKB-UniRule"/>
</dbReference>
<evidence type="ECO:0000256" key="2">
    <source>
        <dbReference type="ARBA" id="ARBA00011738"/>
    </source>
</evidence>
<dbReference type="InterPro" id="IPR036621">
    <property type="entry name" value="Anticodon-bd_dom_sf"/>
</dbReference>
<dbReference type="AlphaFoldDB" id="A0A7X2N3X8"/>
<dbReference type="InterPro" id="IPR002314">
    <property type="entry name" value="aa-tRNA-synt_IIb"/>
</dbReference>
<evidence type="ECO:0000256" key="3">
    <source>
        <dbReference type="ARBA" id="ARBA00022490"/>
    </source>
</evidence>
<dbReference type="Proteomes" id="UP000470082">
    <property type="component" value="Unassembled WGS sequence"/>
</dbReference>
<dbReference type="GO" id="GO:0140096">
    <property type="term" value="F:catalytic activity, acting on a protein"/>
    <property type="evidence" value="ECO:0007669"/>
    <property type="project" value="UniProtKB-ARBA"/>
</dbReference>
<comment type="subunit">
    <text evidence="2 10">Homodimer.</text>
</comment>
<dbReference type="GO" id="GO:0006433">
    <property type="term" value="P:prolyl-tRNA aminoacylation"/>
    <property type="evidence" value="ECO:0007669"/>
    <property type="project" value="UniProtKB-UniRule"/>
</dbReference>
<dbReference type="HAMAP" id="MF_01569">
    <property type="entry name" value="Pro_tRNA_synth_type1"/>
    <property type="match status" value="1"/>
</dbReference>
<reference evidence="12 13" key="1">
    <citation type="submission" date="2019-08" db="EMBL/GenBank/DDBJ databases">
        <title>In-depth cultivation of the pig gut microbiome towards novel bacterial diversity and tailored functional studies.</title>
        <authorList>
            <person name="Wylensek D."/>
            <person name="Hitch T.C.A."/>
            <person name="Clavel T."/>
        </authorList>
    </citation>
    <scope>NUCLEOTIDE SEQUENCE [LARGE SCALE GENOMIC DNA]</scope>
    <source>
        <strain evidence="12 13">LKV-178-WT-2G</strain>
    </source>
</reference>
<evidence type="ECO:0000256" key="8">
    <source>
        <dbReference type="ARBA" id="ARBA00023146"/>
    </source>
</evidence>
<dbReference type="EMBL" id="VUMM01000017">
    <property type="protein sequence ID" value="MSS01991.1"/>
    <property type="molecule type" value="Genomic_DNA"/>
</dbReference>
<name>A0A7X2N3X8_9FIRM</name>
<dbReference type="Pfam" id="PF03129">
    <property type="entry name" value="HGTP_anticodon"/>
    <property type="match status" value="1"/>
</dbReference>
<evidence type="ECO:0000256" key="4">
    <source>
        <dbReference type="ARBA" id="ARBA00022598"/>
    </source>
</evidence>